<dbReference type="Proteomes" id="UP000798602">
    <property type="component" value="Unassembled WGS sequence"/>
</dbReference>
<proteinExistence type="predicted"/>
<dbReference type="EMBL" id="JAABLM010000003">
    <property type="protein sequence ID" value="NBL64167.1"/>
    <property type="molecule type" value="Genomic_DNA"/>
</dbReference>
<evidence type="ECO:0000313" key="1">
    <source>
        <dbReference type="EMBL" id="NBL64167.1"/>
    </source>
</evidence>
<gene>
    <name evidence="1" type="ORF">GV828_03010</name>
</gene>
<dbReference type="RefSeq" id="WP_166535995.1">
    <property type="nucleotide sequence ID" value="NZ_JAABLM010000003.1"/>
</dbReference>
<reference evidence="2" key="1">
    <citation type="submission" date="2020-01" db="EMBL/GenBank/DDBJ databases">
        <title>Sphingomonas sp. strain CSW-10.</title>
        <authorList>
            <person name="Chen W.-M."/>
        </authorList>
    </citation>
    <scope>NUCLEOTIDE SEQUENCE [LARGE SCALE GENOMIC DNA]</scope>
    <source>
        <strain evidence="2">NST-5</strain>
    </source>
</reference>
<organism evidence="1 2">
    <name type="scientific">Flavobacterium ichthyis</name>
    <dbReference type="NCBI Taxonomy" id="2698827"/>
    <lineage>
        <taxon>Bacteria</taxon>
        <taxon>Pseudomonadati</taxon>
        <taxon>Bacteroidota</taxon>
        <taxon>Flavobacteriia</taxon>
        <taxon>Flavobacteriales</taxon>
        <taxon>Flavobacteriaceae</taxon>
        <taxon>Flavobacterium</taxon>
    </lineage>
</organism>
<evidence type="ECO:0000313" key="2">
    <source>
        <dbReference type="Proteomes" id="UP000798602"/>
    </source>
</evidence>
<dbReference type="Pfam" id="PF08713">
    <property type="entry name" value="DNA_alkylation"/>
    <property type="match status" value="1"/>
</dbReference>
<dbReference type="SUPFAM" id="SSF48371">
    <property type="entry name" value="ARM repeat"/>
    <property type="match status" value="1"/>
</dbReference>
<dbReference type="Gene3D" id="1.25.40.290">
    <property type="entry name" value="ARM repeat domains"/>
    <property type="match status" value="1"/>
</dbReference>
<comment type="caution">
    <text evidence="1">The sequence shown here is derived from an EMBL/GenBank/DDBJ whole genome shotgun (WGS) entry which is preliminary data.</text>
</comment>
<accession>A0ABW9ZA03</accession>
<name>A0ABW9ZA03_9FLAO</name>
<keyword evidence="2" id="KW-1185">Reference proteome</keyword>
<protein>
    <submittedName>
        <fullName evidence="1">DNA alkylation repair protein</fullName>
    </submittedName>
</protein>
<sequence>MSALKDVYSKNFYQQFTETLKKIQPEFNSKKFIKNIFIEEFQQMELKQRIRHTTLVLHEFLPKNFKDAAVIIENFIDQVEAEEVAHERFPYLFLPDYIEIFGIEEIETAIPLLERTTQFITCEFAIRPFILKYPEKMLAQMLQWSRHENHHVRRLASEGSRPRLPWAMALPFLKKNPEPIFGILENLKNDKSEYVRRSVANNLNDIAKDNPQITLAIAKKWLGKTKETDALVKHGCRTLLKQGHPEVLSQYGLLSEKILVEHFIIETPKVSIPDAVIFSFSVKNNYETTQTIRLEYAIYFNKANGQLSKKVFKISERNYAPNQLEQVVKKHSFKIITTRKYYSGLHKVSVIVNGSEKVQGTFILNI</sequence>
<dbReference type="InterPro" id="IPR016024">
    <property type="entry name" value="ARM-type_fold"/>
</dbReference>
<dbReference type="InterPro" id="IPR014825">
    <property type="entry name" value="DNA_alkylation"/>
</dbReference>